<dbReference type="RefSeq" id="XP_065825046.1">
    <property type="nucleotide sequence ID" value="XM_065968974.1"/>
</dbReference>
<dbReference type="InterPro" id="IPR013078">
    <property type="entry name" value="His_Pase_superF_clade-1"/>
</dbReference>
<proteinExistence type="predicted"/>
<keyword evidence="2" id="KW-1185">Reference proteome</keyword>
<reference evidence="1" key="2">
    <citation type="submission" date="2024-02" db="EMBL/GenBank/DDBJ databases">
        <title>Comparative genomics of Cryptococcus and Kwoniella reveals pathogenesis evolution and contrasting modes of karyotype evolution via chromosome fusion or intercentromeric recombination.</title>
        <authorList>
            <person name="Coelho M.A."/>
            <person name="David-Palma M."/>
            <person name="Shea T."/>
            <person name="Bowers K."/>
            <person name="McGinley-Smith S."/>
            <person name="Mohammad A.W."/>
            <person name="Gnirke A."/>
            <person name="Yurkov A.M."/>
            <person name="Nowrousian M."/>
            <person name="Sun S."/>
            <person name="Cuomo C.A."/>
            <person name="Heitman J."/>
        </authorList>
    </citation>
    <scope>NUCLEOTIDE SEQUENCE</scope>
    <source>
        <strain evidence="1">CBS 10117</strain>
    </source>
</reference>
<dbReference type="AlphaFoldDB" id="A0AAJ8KNS5"/>
<evidence type="ECO:0000313" key="1">
    <source>
        <dbReference type="EMBL" id="WWC61929.1"/>
    </source>
</evidence>
<evidence type="ECO:0000313" key="2">
    <source>
        <dbReference type="Proteomes" id="UP000078595"/>
    </source>
</evidence>
<dbReference type="Proteomes" id="UP000078595">
    <property type="component" value="Chromosome 5"/>
</dbReference>
<dbReference type="PANTHER" id="PTHR48100:SF54">
    <property type="entry name" value="PHOSPHATASE SPAC5H10.03-RELATED"/>
    <property type="match status" value="1"/>
</dbReference>
<dbReference type="InterPro" id="IPR029033">
    <property type="entry name" value="His_PPase_superfam"/>
</dbReference>
<dbReference type="PANTHER" id="PTHR48100">
    <property type="entry name" value="BROAD-SPECIFICITY PHOSPHATASE YOR283W-RELATED"/>
    <property type="match status" value="1"/>
</dbReference>
<dbReference type="KEGG" id="kdj:90830110"/>
<dbReference type="Pfam" id="PF00300">
    <property type="entry name" value="His_Phos_1"/>
    <property type="match status" value="1"/>
</dbReference>
<sequence length="213" mass="24431">MITPCEKLYETTKDTAQKTAQLIVSSPLRRTMETMLIGLKDLKDRLDAQGQPVILLDTLQEVDRKACHTPLSPAELLRCSNDEMFSSLDFSTLSEGYASKDGIFDPVNASERAKQVRRWLRDRLEREIVVVAHHDILKHIVDGQLSDRAWENTEVRVFTFHSKDDDDASLMEIDISSLKKDDTGEPTSSEMKVQRLRHTLRRTEGRQRIHTIV</sequence>
<dbReference type="GeneID" id="90830110"/>
<dbReference type="InterPro" id="IPR050275">
    <property type="entry name" value="PGM_Phosphatase"/>
</dbReference>
<protein>
    <recommendedName>
        <fullName evidence="3">Phosphoglycerate mutase</fullName>
    </recommendedName>
</protein>
<organism evidence="1 2">
    <name type="scientific">Kwoniella dejecticola CBS 10117</name>
    <dbReference type="NCBI Taxonomy" id="1296121"/>
    <lineage>
        <taxon>Eukaryota</taxon>
        <taxon>Fungi</taxon>
        <taxon>Dikarya</taxon>
        <taxon>Basidiomycota</taxon>
        <taxon>Agaricomycotina</taxon>
        <taxon>Tremellomycetes</taxon>
        <taxon>Tremellales</taxon>
        <taxon>Cryptococcaceae</taxon>
        <taxon>Kwoniella</taxon>
    </lineage>
</organism>
<gene>
    <name evidence="1" type="ORF">I303_104515</name>
</gene>
<dbReference type="SUPFAM" id="SSF53254">
    <property type="entry name" value="Phosphoglycerate mutase-like"/>
    <property type="match status" value="1"/>
</dbReference>
<dbReference type="GO" id="GO:0005737">
    <property type="term" value="C:cytoplasm"/>
    <property type="evidence" value="ECO:0007669"/>
    <property type="project" value="TreeGrafter"/>
</dbReference>
<dbReference type="Gene3D" id="3.40.50.1240">
    <property type="entry name" value="Phosphoglycerate mutase-like"/>
    <property type="match status" value="1"/>
</dbReference>
<accession>A0AAJ8KNS5</accession>
<name>A0AAJ8KNS5_9TREE</name>
<evidence type="ECO:0008006" key="3">
    <source>
        <dbReference type="Google" id="ProtNLM"/>
    </source>
</evidence>
<reference evidence="1" key="1">
    <citation type="submission" date="2013-07" db="EMBL/GenBank/DDBJ databases">
        <authorList>
            <consortium name="The Broad Institute Genome Sequencing Platform"/>
            <person name="Cuomo C."/>
            <person name="Litvintseva A."/>
            <person name="Chen Y."/>
            <person name="Heitman J."/>
            <person name="Sun S."/>
            <person name="Springer D."/>
            <person name="Dromer F."/>
            <person name="Young S.K."/>
            <person name="Zeng Q."/>
            <person name="Gargeya S."/>
            <person name="Fitzgerald M."/>
            <person name="Abouelleil A."/>
            <person name="Alvarado L."/>
            <person name="Berlin A.M."/>
            <person name="Chapman S.B."/>
            <person name="Dewar J."/>
            <person name="Goldberg J."/>
            <person name="Griggs A."/>
            <person name="Gujja S."/>
            <person name="Hansen M."/>
            <person name="Howarth C."/>
            <person name="Imamovic A."/>
            <person name="Larimer J."/>
            <person name="McCowan C."/>
            <person name="Murphy C."/>
            <person name="Pearson M."/>
            <person name="Priest M."/>
            <person name="Roberts A."/>
            <person name="Saif S."/>
            <person name="Shea T."/>
            <person name="Sykes S."/>
            <person name="Wortman J."/>
            <person name="Nusbaum C."/>
            <person name="Birren B."/>
        </authorList>
    </citation>
    <scope>NUCLEOTIDE SEQUENCE</scope>
    <source>
        <strain evidence="1">CBS 10117</strain>
    </source>
</reference>
<dbReference type="GO" id="GO:0016791">
    <property type="term" value="F:phosphatase activity"/>
    <property type="evidence" value="ECO:0007669"/>
    <property type="project" value="TreeGrafter"/>
</dbReference>
<dbReference type="EMBL" id="CP144534">
    <property type="protein sequence ID" value="WWC61929.1"/>
    <property type="molecule type" value="Genomic_DNA"/>
</dbReference>